<protein>
    <submittedName>
        <fullName evidence="1">Uncharacterized protein</fullName>
    </submittedName>
</protein>
<dbReference type="Proteomes" id="UP001642260">
    <property type="component" value="Unassembled WGS sequence"/>
</dbReference>
<name>A0ABC8LRV1_ERUVS</name>
<sequence>MLIDQLKDKDDCIAMLEAKMAAQEAASKAERRQSERMMEAFLRNSQTITSTTTTRSKFLF</sequence>
<gene>
    <name evidence="1" type="ORF">ERUC_LOCUS38802</name>
</gene>
<organism evidence="1 2">
    <name type="scientific">Eruca vesicaria subsp. sativa</name>
    <name type="common">Garden rocket</name>
    <name type="synonym">Eruca sativa</name>
    <dbReference type="NCBI Taxonomy" id="29727"/>
    <lineage>
        <taxon>Eukaryota</taxon>
        <taxon>Viridiplantae</taxon>
        <taxon>Streptophyta</taxon>
        <taxon>Embryophyta</taxon>
        <taxon>Tracheophyta</taxon>
        <taxon>Spermatophyta</taxon>
        <taxon>Magnoliopsida</taxon>
        <taxon>eudicotyledons</taxon>
        <taxon>Gunneridae</taxon>
        <taxon>Pentapetalae</taxon>
        <taxon>rosids</taxon>
        <taxon>malvids</taxon>
        <taxon>Brassicales</taxon>
        <taxon>Brassicaceae</taxon>
        <taxon>Brassiceae</taxon>
        <taxon>Eruca</taxon>
    </lineage>
</organism>
<accession>A0ABC8LRV1</accession>
<dbReference type="EMBL" id="CAKOAT010708486">
    <property type="protein sequence ID" value="CAH8386319.1"/>
    <property type="molecule type" value="Genomic_DNA"/>
</dbReference>
<proteinExistence type="predicted"/>
<comment type="caution">
    <text evidence="1">The sequence shown here is derived from an EMBL/GenBank/DDBJ whole genome shotgun (WGS) entry which is preliminary data.</text>
</comment>
<reference evidence="1 2" key="1">
    <citation type="submission" date="2022-03" db="EMBL/GenBank/DDBJ databases">
        <authorList>
            <person name="Macdonald S."/>
            <person name="Ahmed S."/>
            <person name="Newling K."/>
        </authorList>
    </citation>
    <scope>NUCLEOTIDE SEQUENCE [LARGE SCALE GENOMIC DNA]</scope>
</reference>
<evidence type="ECO:0000313" key="2">
    <source>
        <dbReference type="Proteomes" id="UP001642260"/>
    </source>
</evidence>
<dbReference type="AlphaFoldDB" id="A0ABC8LRV1"/>
<keyword evidence="2" id="KW-1185">Reference proteome</keyword>
<evidence type="ECO:0000313" key="1">
    <source>
        <dbReference type="EMBL" id="CAH8386319.1"/>
    </source>
</evidence>